<dbReference type="OrthoDB" id="9797341at2"/>
<dbReference type="AlphaFoldDB" id="A0A4V2MQV2"/>
<reference evidence="6 7" key="1">
    <citation type="submission" date="2019-02" db="EMBL/GenBank/DDBJ databases">
        <title>Pedobacter sp. RP-3-21 sp. nov., isolated from Arctic soil.</title>
        <authorList>
            <person name="Dahal R.H."/>
        </authorList>
    </citation>
    <scope>NUCLEOTIDE SEQUENCE [LARGE SCALE GENOMIC DNA]</scope>
    <source>
        <strain evidence="6 7">RP-3-21</strain>
    </source>
</reference>
<evidence type="ECO:0000256" key="1">
    <source>
        <dbReference type="ARBA" id="ARBA00022553"/>
    </source>
</evidence>
<keyword evidence="2" id="KW-0238">DNA-binding</keyword>
<dbReference type="GO" id="GO:0006355">
    <property type="term" value="P:regulation of DNA-templated transcription"/>
    <property type="evidence" value="ECO:0007669"/>
    <property type="project" value="InterPro"/>
</dbReference>
<evidence type="ECO:0000313" key="7">
    <source>
        <dbReference type="Proteomes" id="UP000293925"/>
    </source>
</evidence>
<dbReference type="CDD" id="cd17535">
    <property type="entry name" value="REC_NarL-like"/>
    <property type="match status" value="1"/>
</dbReference>
<dbReference type="InterPro" id="IPR016032">
    <property type="entry name" value="Sig_transdc_resp-reg_C-effctor"/>
</dbReference>
<dbReference type="InterPro" id="IPR039420">
    <property type="entry name" value="WalR-like"/>
</dbReference>
<dbReference type="InterPro" id="IPR001789">
    <property type="entry name" value="Sig_transdc_resp-reg_receiver"/>
</dbReference>
<dbReference type="PROSITE" id="PS00622">
    <property type="entry name" value="HTH_LUXR_1"/>
    <property type="match status" value="1"/>
</dbReference>
<protein>
    <submittedName>
        <fullName evidence="6">Response regulator transcription factor</fullName>
    </submittedName>
</protein>
<feature type="modified residue" description="4-aspartylphosphate" evidence="3">
    <location>
        <position position="66"/>
    </location>
</feature>
<dbReference type="Gene3D" id="3.40.50.2300">
    <property type="match status" value="1"/>
</dbReference>
<dbReference type="PRINTS" id="PR00038">
    <property type="entry name" value="HTHLUXR"/>
</dbReference>
<evidence type="ECO:0000256" key="3">
    <source>
        <dbReference type="PROSITE-ProRule" id="PRU00169"/>
    </source>
</evidence>
<dbReference type="GO" id="GO:0000160">
    <property type="term" value="P:phosphorelay signal transduction system"/>
    <property type="evidence" value="ECO:0007669"/>
    <property type="project" value="InterPro"/>
</dbReference>
<dbReference type="SUPFAM" id="SSF46894">
    <property type="entry name" value="C-terminal effector domain of the bipartite response regulators"/>
    <property type="match status" value="1"/>
</dbReference>
<dbReference type="PANTHER" id="PTHR43214:SF43">
    <property type="entry name" value="TWO-COMPONENT RESPONSE REGULATOR"/>
    <property type="match status" value="1"/>
</dbReference>
<dbReference type="InterPro" id="IPR011006">
    <property type="entry name" value="CheY-like_superfamily"/>
</dbReference>
<evidence type="ECO:0000256" key="2">
    <source>
        <dbReference type="ARBA" id="ARBA00023125"/>
    </source>
</evidence>
<dbReference type="Pfam" id="PF00196">
    <property type="entry name" value="GerE"/>
    <property type="match status" value="1"/>
</dbReference>
<sequence>MNLLNNPETGKPLRIILAEDHPVVRNGIRMLIDAQPDMTVVAEAADGESVVNLLAAGMSADIVISDINMPVMDGYALFAHIKESCLPVKTIVLSMLDTEQHIEKAFQAGCSGYLTKAVEPAELIFALRQVATGKKYLCSDTVEKIVKNRSFKTEMTGGPEKLPEFSERELQVLELLSQGMTTLEIADKVFLSKRTVEGHRQSLMDKTGSRNTAVLIKLAVVHGLVH</sequence>
<dbReference type="InterPro" id="IPR058245">
    <property type="entry name" value="NreC/VraR/RcsB-like_REC"/>
</dbReference>
<dbReference type="SMART" id="SM00448">
    <property type="entry name" value="REC"/>
    <property type="match status" value="1"/>
</dbReference>
<evidence type="ECO:0000259" key="4">
    <source>
        <dbReference type="PROSITE" id="PS50043"/>
    </source>
</evidence>
<keyword evidence="7" id="KW-1185">Reference proteome</keyword>
<evidence type="ECO:0000313" key="6">
    <source>
        <dbReference type="EMBL" id="TCD26545.1"/>
    </source>
</evidence>
<organism evidence="6 7">
    <name type="scientific">Pedobacter psychrodurus</name>
    <dbReference type="NCBI Taxonomy" id="2530456"/>
    <lineage>
        <taxon>Bacteria</taxon>
        <taxon>Pseudomonadati</taxon>
        <taxon>Bacteroidota</taxon>
        <taxon>Sphingobacteriia</taxon>
        <taxon>Sphingobacteriales</taxon>
        <taxon>Sphingobacteriaceae</taxon>
        <taxon>Pedobacter</taxon>
    </lineage>
</organism>
<dbReference type="PROSITE" id="PS50110">
    <property type="entry name" value="RESPONSE_REGULATORY"/>
    <property type="match status" value="1"/>
</dbReference>
<keyword evidence="1 3" id="KW-0597">Phosphoprotein</keyword>
<proteinExistence type="predicted"/>
<dbReference type="CDD" id="cd06170">
    <property type="entry name" value="LuxR_C_like"/>
    <property type="match status" value="1"/>
</dbReference>
<comment type="caution">
    <text evidence="6">The sequence shown here is derived from an EMBL/GenBank/DDBJ whole genome shotgun (WGS) entry which is preliminary data.</text>
</comment>
<dbReference type="Proteomes" id="UP000293925">
    <property type="component" value="Unassembled WGS sequence"/>
</dbReference>
<dbReference type="PANTHER" id="PTHR43214">
    <property type="entry name" value="TWO-COMPONENT RESPONSE REGULATOR"/>
    <property type="match status" value="1"/>
</dbReference>
<dbReference type="SMART" id="SM00421">
    <property type="entry name" value="HTH_LUXR"/>
    <property type="match status" value="1"/>
</dbReference>
<dbReference type="EMBL" id="SJSO01000009">
    <property type="protein sequence ID" value="TCD26545.1"/>
    <property type="molecule type" value="Genomic_DNA"/>
</dbReference>
<dbReference type="SUPFAM" id="SSF52172">
    <property type="entry name" value="CheY-like"/>
    <property type="match status" value="1"/>
</dbReference>
<accession>A0A4V2MQV2</accession>
<name>A0A4V2MQV2_9SPHI</name>
<evidence type="ECO:0000259" key="5">
    <source>
        <dbReference type="PROSITE" id="PS50110"/>
    </source>
</evidence>
<feature type="domain" description="Response regulatory" evidence="5">
    <location>
        <begin position="14"/>
        <end position="131"/>
    </location>
</feature>
<dbReference type="Pfam" id="PF00072">
    <property type="entry name" value="Response_reg"/>
    <property type="match status" value="1"/>
</dbReference>
<dbReference type="GO" id="GO:0003677">
    <property type="term" value="F:DNA binding"/>
    <property type="evidence" value="ECO:0007669"/>
    <property type="project" value="UniProtKB-KW"/>
</dbReference>
<dbReference type="RefSeq" id="WP_131530874.1">
    <property type="nucleotide sequence ID" value="NZ_SJSO01000009.1"/>
</dbReference>
<gene>
    <name evidence="6" type="ORF">EZ456_13225</name>
</gene>
<feature type="domain" description="HTH luxR-type" evidence="4">
    <location>
        <begin position="158"/>
        <end position="223"/>
    </location>
</feature>
<dbReference type="PROSITE" id="PS50043">
    <property type="entry name" value="HTH_LUXR_2"/>
    <property type="match status" value="1"/>
</dbReference>
<dbReference type="InterPro" id="IPR000792">
    <property type="entry name" value="Tscrpt_reg_LuxR_C"/>
</dbReference>